<dbReference type="NCBIfam" id="NF000843">
    <property type="entry name" value="PRK00071.2-2"/>
    <property type="match status" value="1"/>
</dbReference>
<evidence type="ECO:0000256" key="4">
    <source>
        <dbReference type="ARBA" id="ARBA00022642"/>
    </source>
</evidence>
<protein>
    <recommendedName>
        <fullName evidence="11">Probable nicotinate-nucleotide adenylyltransferase</fullName>
        <ecNumber evidence="11">2.7.7.18</ecNumber>
    </recommendedName>
    <alternativeName>
        <fullName evidence="11">Deamido-NAD(+) diphosphorylase</fullName>
    </alternativeName>
    <alternativeName>
        <fullName evidence="11">Deamido-NAD(+) pyrophosphorylase</fullName>
    </alternativeName>
    <alternativeName>
        <fullName evidence="11">Nicotinate mononucleotide adenylyltransferase</fullName>
        <shortName evidence="11">NaMN adenylyltransferase</shortName>
    </alternativeName>
</protein>
<keyword evidence="7 11" id="KW-0547">Nucleotide-binding</keyword>
<evidence type="ECO:0000256" key="10">
    <source>
        <dbReference type="ARBA" id="ARBA00048721"/>
    </source>
</evidence>
<comment type="similarity">
    <text evidence="3 11">Belongs to the NadD family.</text>
</comment>
<evidence type="ECO:0000256" key="5">
    <source>
        <dbReference type="ARBA" id="ARBA00022679"/>
    </source>
</evidence>
<name>A0ABY6IPC4_9HYPH</name>
<dbReference type="Proteomes" id="UP001163882">
    <property type="component" value="Chromosome"/>
</dbReference>
<comment type="pathway">
    <text evidence="2 11">Cofactor biosynthesis; NAD(+) biosynthesis; deamido-NAD(+) from nicotinate D-ribonucleotide: step 1/1.</text>
</comment>
<evidence type="ECO:0000256" key="9">
    <source>
        <dbReference type="ARBA" id="ARBA00023027"/>
    </source>
</evidence>
<keyword evidence="9 11" id="KW-0520">NAD</keyword>
<dbReference type="GO" id="GO:0004515">
    <property type="term" value="F:nicotinate-nucleotide adenylyltransferase activity"/>
    <property type="evidence" value="ECO:0007669"/>
    <property type="project" value="UniProtKB-EC"/>
</dbReference>
<sequence>MTNRLIVPGITDLPPSAPGMRIGLFGGSFNPPHEGHGLVSRESLKRLGLDAVWWLVTPGNPLKNRSELAPLETRVKAARALVDHPAIRVTGFEAAHGFTYTYQTLDYLTRTLPDRRFVWIMGADSLSSFHRWERWEDIFALVPIAVYVRPGSTRRAPFSKAALRFAQSRLDEGDAPLLATAQPPSWVFLHGLMSTLSSTQLRNGSPKDPRP</sequence>
<dbReference type="EMBL" id="CP107716">
    <property type="protein sequence ID" value="UYQ72466.1"/>
    <property type="molecule type" value="Genomic_DNA"/>
</dbReference>
<dbReference type="Pfam" id="PF01467">
    <property type="entry name" value="CTP_transf_like"/>
    <property type="match status" value="1"/>
</dbReference>
<keyword evidence="5 11" id="KW-0808">Transferase</keyword>
<dbReference type="NCBIfam" id="TIGR00482">
    <property type="entry name" value="nicotinate (nicotinamide) nucleotide adenylyltransferase"/>
    <property type="match status" value="1"/>
</dbReference>
<dbReference type="Gene3D" id="3.40.50.620">
    <property type="entry name" value="HUPs"/>
    <property type="match status" value="1"/>
</dbReference>
<keyword evidence="14" id="KW-1185">Reference proteome</keyword>
<evidence type="ECO:0000256" key="3">
    <source>
        <dbReference type="ARBA" id="ARBA00009014"/>
    </source>
</evidence>
<feature type="domain" description="Cytidyltransferase-like" evidence="12">
    <location>
        <begin position="24"/>
        <end position="202"/>
    </location>
</feature>
<proteinExistence type="inferred from homology"/>
<gene>
    <name evidence="11" type="primary">nadD</name>
    <name evidence="13" type="ORF">OF122_01350</name>
</gene>
<dbReference type="PANTHER" id="PTHR39321">
    <property type="entry name" value="NICOTINATE-NUCLEOTIDE ADENYLYLTRANSFERASE-RELATED"/>
    <property type="match status" value="1"/>
</dbReference>
<evidence type="ECO:0000256" key="8">
    <source>
        <dbReference type="ARBA" id="ARBA00022840"/>
    </source>
</evidence>
<evidence type="ECO:0000259" key="12">
    <source>
        <dbReference type="Pfam" id="PF01467"/>
    </source>
</evidence>
<dbReference type="InterPro" id="IPR004821">
    <property type="entry name" value="Cyt_trans-like"/>
</dbReference>
<dbReference type="InterPro" id="IPR014729">
    <property type="entry name" value="Rossmann-like_a/b/a_fold"/>
</dbReference>
<keyword evidence="4 11" id="KW-0662">Pyridine nucleotide biosynthesis</keyword>
<comment type="catalytic activity">
    <reaction evidence="10 11">
        <text>nicotinate beta-D-ribonucleotide + ATP + H(+) = deamido-NAD(+) + diphosphate</text>
        <dbReference type="Rhea" id="RHEA:22860"/>
        <dbReference type="ChEBI" id="CHEBI:15378"/>
        <dbReference type="ChEBI" id="CHEBI:30616"/>
        <dbReference type="ChEBI" id="CHEBI:33019"/>
        <dbReference type="ChEBI" id="CHEBI:57502"/>
        <dbReference type="ChEBI" id="CHEBI:58437"/>
        <dbReference type="EC" id="2.7.7.18"/>
    </reaction>
</comment>
<comment type="function">
    <text evidence="1 11">Catalyzes the reversible adenylation of nicotinate mononucleotide (NaMN) to nicotinic acid adenine dinucleotide (NaAD).</text>
</comment>
<evidence type="ECO:0000256" key="7">
    <source>
        <dbReference type="ARBA" id="ARBA00022741"/>
    </source>
</evidence>
<evidence type="ECO:0000313" key="13">
    <source>
        <dbReference type="EMBL" id="UYQ72466.1"/>
    </source>
</evidence>
<organism evidence="13 14">
    <name type="scientific">Pelagibacterium flavum</name>
    <dbReference type="NCBI Taxonomy" id="2984530"/>
    <lineage>
        <taxon>Bacteria</taxon>
        <taxon>Pseudomonadati</taxon>
        <taxon>Pseudomonadota</taxon>
        <taxon>Alphaproteobacteria</taxon>
        <taxon>Hyphomicrobiales</taxon>
        <taxon>Devosiaceae</taxon>
        <taxon>Pelagibacterium</taxon>
    </lineage>
</organism>
<keyword evidence="6 11" id="KW-0548">Nucleotidyltransferase</keyword>
<dbReference type="NCBIfam" id="NF000845">
    <property type="entry name" value="PRK00071.2-4"/>
    <property type="match status" value="1"/>
</dbReference>
<keyword evidence="8 11" id="KW-0067">ATP-binding</keyword>
<evidence type="ECO:0000256" key="11">
    <source>
        <dbReference type="HAMAP-Rule" id="MF_00244"/>
    </source>
</evidence>
<dbReference type="InterPro" id="IPR005248">
    <property type="entry name" value="NadD/NMNAT"/>
</dbReference>
<evidence type="ECO:0000313" key="14">
    <source>
        <dbReference type="Proteomes" id="UP001163882"/>
    </source>
</evidence>
<dbReference type="EC" id="2.7.7.18" evidence="11"/>
<accession>A0ABY6IPC4</accession>
<evidence type="ECO:0000256" key="1">
    <source>
        <dbReference type="ARBA" id="ARBA00002324"/>
    </source>
</evidence>
<dbReference type="CDD" id="cd02165">
    <property type="entry name" value="NMNAT"/>
    <property type="match status" value="1"/>
</dbReference>
<evidence type="ECO:0000256" key="2">
    <source>
        <dbReference type="ARBA" id="ARBA00005019"/>
    </source>
</evidence>
<dbReference type="RefSeq" id="WP_264226099.1">
    <property type="nucleotide sequence ID" value="NZ_CP107716.1"/>
</dbReference>
<dbReference type="HAMAP" id="MF_00244">
    <property type="entry name" value="NaMN_adenylyltr"/>
    <property type="match status" value="1"/>
</dbReference>
<dbReference type="PANTHER" id="PTHR39321:SF3">
    <property type="entry name" value="PHOSPHOPANTETHEINE ADENYLYLTRANSFERASE"/>
    <property type="match status" value="1"/>
</dbReference>
<reference evidence="13" key="1">
    <citation type="submission" date="2022-10" db="EMBL/GenBank/DDBJ databases">
        <title>YIM 151497 complete genome.</title>
        <authorList>
            <person name="Chen X."/>
        </authorList>
    </citation>
    <scope>NUCLEOTIDE SEQUENCE</scope>
    <source>
        <strain evidence="13">YIM 151497</strain>
    </source>
</reference>
<evidence type="ECO:0000256" key="6">
    <source>
        <dbReference type="ARBA" id="ARBA00022695"/>
    </source>
</evidence>
<dbReference type="SUPFAM" id="SSF52374">
    <property type="entry name" value="Nucleotidylyl transferase"/>
    <property type="match status" value="1"/>
</dbReference>